<name>A0ABM0JKN0_APLCA</name>
<protein>
    <submittedName>
        <fullName evidence="4">Vezatin</fullName>
    </submittedName>
</protein>
<evidence type="ECO:0000313" key="4">
    <source>
        <dbReference type="RefSeq" id="XP_005095935.1"/>
    </source>
</evidence>
<gene>
    <name evidence="4" type="primary">LOC101862026</name>
</gene>
<feature type="region of interest" description="Disordered" evidence="1">
    <location>
        <begin position="696"/>
        <end position="772"/>
    </location>
</feature>
<dbReference type="PANTHER" id="PTHR15989:SF5">
    <property type="entry name" value="VEZATIN"/>
    <property type="match status" value="1"/>
</dbReference>
<dbReference type="Proteomes" id="UP000694888">
    <property type="component" value="Unplaced"/>
</dbReference>
<dbReference type="RefSeq" id="XP_005095935.1">
    <property type="nucleotide sequence ID" value="XM_005095878.3"/>
</dbReference>
<feature type="region of interest" description="Disordered" evidence="1">
    <location>
        <begin position="789"/>
        <end position="826"/>
    </location>
</feature>
<feature type="region of interest" description="Disordered" evidence="1">
    <location>
        <begin position="648"/>
        <end position="671"/>
    </location>
</feature>
<feature type="transmembrane region" description="Helical" evidence="2">
    <location>
        <begin position="184"/>
        <end position="207"/>
    </location>
</feature>
<feature type="region of interest" description="Disordered" evidence="1">
    <location>
        <begin position="415"/>
        <end position="443"/>
    </location>
</feature>
<accession>A0ABM0JKN0</accession>
<evidence type="ECO:0000256" key="1">
    <source>
        <dbReference type="SAM" id="MobiDB-lite"/>
    </source>
</evidence>
<evidence type="ECO:0000256" key="2">
    <source>
        <dbReference type="SAM" id="Phobius"/>
    </source>
</evidence>
<dbReference type="InterPro" id="IPR026858">
    <property type="entry name" value="Vezatin"/>
</dbReference>
<keyword evidence="2" id="KW-0472">Membrane</keyword>
<feature type="region of interest" description="Disordered" evidence="1">
    <location>
        <begin position="898"/>
        <end position="970"/>
    </location>
</feature>
<proteinExistence type="predicted"/>
<feature type="compositionally biased region" description="Basic and acidic residues" evidence="1">
    <location>
        <begin position="733"/>
        <end position="746"/>
    </location>
</feature>
<feature type="compositionally biased region" description="Acidic residues" evidence="1">
    <location>
        <begin position="710"/>
        <end position="723"/>
    </location>
</feature>
<dbReference type="PANTHER" id="PTHR15989">
    <property type="entry name" value="VEZATIN"/>
    <property type="match status" value="1"/>
</dbReference>
<feature type="region of interest" description="Disordered" evidence="1">
    <location>
        <begin position="854"/>
        <end position="879"/>
    </location>
</feature>
<evidence type="ECO:0000313" key="3">
    <source>
        <dbReference type="Proteomes" id="UP000694888"/>
    </source>
</evidence>
<feature type="compositionally biased region" description="Polar residues" evidence="1">
    <location>
        <begin position="898"/>
        <end position="907"/>
    </location>
</feature>
<keyword evidence="2" id="KW-1133">Transmembrane helix</keyword>
<feature type="compositionally biased region" description="Basic and acidic residues" evidence="1">
    <location>
        <begin position="923"/>
        <end position="939"/>
    </location>
</feature>
<keyword evidence="3" id="KW-1185">Reference proteome</keyword>
<feature type="compositionally biased region" description="Basic and acidic residues" evidence="1">
    <location>
        <begin position="648"/>
        <end position="657"/>
    </location>
</feature>
<reference evidence="4" key="1">
    <citation type="submission" date="2025-08" db="UniProtKB">
        <authorList>
            <consortium name="RefSeq"/>
        </authorList>
    </citation>
    <scope>IDENTIFICATION</scope>
</reference>
<feature type="transmembrane region" description="Helical" evidence="2">
    <location>
        <begin position="142"/>
        <end position="164"/>
    </location>
</feature>
<sequence>MESEDEDVVFENSALHQALKECGGPEIETEPRFKASLGAQLEDSQVNDINTTLKSPLSARKYLFGDDKRHSFHLPQWAVLLLVSSATVENLYQTQVQHTLKRVLSSKLLSEDDRAFLSNFIEGEAKTEQSSHWKWSSDLLRIMPFVLIVANVAVMSSVYLPWGLVLLTACLDVPLVGGSVTGVLVMWAVVLAVVLAVSLMVVHAWMIRKICGEFSTREGHLVEFESSALELVHVEKKCLRIIQESEMVARGFTIASQRHLMARFERSDKCVVDQLCPELRDLIVVGNQGLSAGVGDVVRRMTRDVSGTSAVSKFNPLGGLMDLYHTEVGSQTATAAEDLTPGAIKASVDLLGMFLSGLMCRVALCYHQDSLEEDSFNPFAVTVEPVKSLLPVVDSLKSSLASCYSLLRAVHNPGPGVQLSDDGQLKEEEEEDRRSEKKKKKQPASQVESLYTCVHSLDLHLQSVLQITRELTVALEGKLESQVSSTGTSDGQRKMDVNVGVPPPVIGREEAESWEDVLRQVKVGLDSCLECHQESVRRLQQKEDKAATTPGVVTVKAVSPATAQQPAVPPVHIPSEDPVIEDEVFEGVTDCGEESRDSGPARYTDEDRAKLKMFREMAKSLRKELETVVGEKAKEQQLREERALARFRGREKAHAQGHDAPGIEGQRSSDLQNVVCNNEKTGDFYMSSSAYGSRFKESGAAGGLGVSGGSDDDSVDNSIDDSDCVVGDGDCADAEHGEMMRAEVVDRVSQGAERCDGESGTRPSLNPHCSAESGQIVTEKVCNGEKILGESADSRGEISENNVCRSSDGESSTGVQSSKSGHDNTDSSLVFLSAVDENEEGDLLTDLTRVREFVQPTQKRPIPRKRKSKNVVAEGSEEEVKEVVGQLEAVTAVSANECGSGSFSRSVTGDKITDSHPSILDRLCSDGDDAKSPSYRDETSGPDETSVGDNVVQRTGGGGGDAERPTFFPSSSLSFTSSLAAMAASRARLLQNTSNEETFGDSSSEEDLS</sequence>
<keyword evidence="2" id="KW-0812">Transmembrane</keyword>
<dbReference type="GeneID" id="101862026"/>
<organism evidence="3 4">
    <name type="scientific">Aplysia californica</name>
    <name type="common">California sea hare</name>
    <dbReference type="NCBI Taxonomy" id="6500"/>
    <lineage>
        <taxon>Eukaryota</taxon>
        <taxon>Metazoa</taxon>
        <taxon>Spiralia</taxon>
        <taxon>Lophotrochozoa</taxon>
        <taxon>Mollusca</taxon>
        <taxon>Gastropoda</taxon>
        <taxon>Heterobranchia</taxon>
        <taxon>Euthyneura</taxon>
        <taxon>Tectipleura</taxon>
        <taxon>Aplysiida</taxon>
        <taxon>Aplysioidea</taxon>
        <taxon>Aplysiidae</taxon>
        <taxon>Aplysia</taxon>
    </lineage>
</organism>
<feature type="compositionally biased region" description="Polar residues" evidence="1">
    <location>
        <begin position="799"/>
        <end position="819"/>
    </location>
</feature>